<evidence type="ECO:0000313" key="2">
    <source>
        <dbReference type="EMBL" id="MFD1187642.1"/>
    </source>
</evidence>
<dbReference type="Proteomes" id="UP001597094">
    <property type="component" value="Unassembled WGS sequence"/>
</dbReference>
<feature type="transmembrane region" description="Helical" evidence="1">
    <location>
        <begin position="7"/>
        <end position="27"/>
    </location>
</feature>
<comment type="caution">
    <text evidence="2">The sequence shown here is derived from an EMBL/GenBank/DDBJ whole genome shotgun (WGS) entry which is preliminary data.</text>
</comment>
<organism evidence="2 3">
    <name type="scientific">Pontibacter rugosus</name>
    <dbReference type="NCBI Taxonomy" id="1745966"/>
    <lineage>
        <taxon>Bacteria</taxon>
        <taxon>Pseudomonadati</taxon>
        <taxon>Bacteroidota</taxon>
        <taxon>Cytophagia</taxon>
        <taxon>Cytophagales</taxon>
        <taxon>Hymenobacteraceae</taxon>
        <taxon>Pontibacter</taxon>
    </lineage>
</organism>
<proteinExistence type="predicted"/>
<reference evidence="3" key="1">
    <citation type="journal article" date="2019" name="Int. J. Syst. Evol. Microbiol.">
        <title>The Global Catalogue of Microorganisms (GCM) 10K type strain sequencing project: providing services to taxonomists for standard genome sequencing and annotation.</title>
        <authorList>
            <consortium name="The Broad Institute Genomics Platform"/>
            <consortium name="The Broad Institute Genome Sequencing Center for Infectious Disease"/>
            <person name="Wu L."/>
            <person name="Ma J."/>
        </authorList>
    </citation>
    <scope>NUCLEOTIDE SEQUENCE [LARGE SCALE GENOMIC DNA]</scope>
    <source>
        <strain evidence="3">JCM 31319</strain>
    </source>
</reference>
<name>A0ABW3SS03_9BACT</name>
<keyword evidence="1" id="KW-0812">Transmembrane</keyword>
<accession>A0ABW3SS03</accession>
<dbReference type="RefSeq" id="WP_377529608.1">
    <property type="nucleotide sequence ID" value="NZ_JBHTLD010000161.1"/>
</dbReference>
<keyword evidence="1" id="KW-0472">Membrane</keyword>
<keyword evidence="3" id="KW-1185">Reference proteome</keyword>
<sequence length="60" mass="6736">FLPMPDLFKPYVTAISICMLALLMHFLREGANFNLLHLTAPVLLFVIGIVLSKLIKPVLE</sequence>
<protein>
    <submittedName>
        <fullName evidence="2">Uncharacterized protein</fullName>
    </submittedName>
</protein>
<evidence type="ECO:0000313" key="3">
    <source>
        <dbReference type="Proteomes" id="UP001597094"/>
    </source>
</evidence>
<feature type="non-terminal residue" evidence="2">
    <location>
        <position position="1"/>
    </location>
</feature>
<gene>
    <name evidence="2" type="ORF">ACFQ2O_15610</name>
</gene>
<keyword evidence="1" id="KW-1133">Transmembrane helix</keyword>
<feature type="transmembrane region" description="Helical" evidence="1">
    <location>
        <begin position="33"/>
        <end position="55"/>
    </location>
</feature>
<dbReference type="EMBL" id="JBHTLD010000161">
    <property type="protein sequence ID" value="MFD1187642.1"/>
    <property type="molecule type" value="Genomic_DNA"/>
</dbReference>
<evidence type="ECO:0000256" key="1">
    <source>
        <dbReference type="SAM" id="Phobius"/>
    </source>
</evidence>